<dbReference type="Proteomes" id="UP000253094">
    <property type="component" value="Unassembled WGS sequence"/>
</dbReference>
<name>A0A367EN36_9ACTN</name>
<evidence type="ECO:0000313" key="2">
    <source>
        <dbReference type="Proteomes" id="UP000253094"/>
    </source>
</evidence>
<accession>A0A367EN36</accession>
<organism evidence="1 2">
    <name type="scientific">Sphaerisporangium album</name>
    <dbReference type="NCBI Taxonomy" id="509200"/>
    <lineage>
        <taxon>Bacteria</taxon>
        <taxon>Bacillati</taxon>
        <taxon>Actinomycetota</taxon>
        <taxon>Actinomycetes</taxon>
        <taxon>Streptosporangiales</taxon>
        <taxon>Streptosporangiaceae</taxon>
        <taxon>Sphaerisporangium</taxon>
    </lineage>
</organism>
<protein>
    <submittedName>
        <fullName evidence="1">Uncharacterized protein</fullName>
    </submittedName>
</protein>
<dbReference type="AlphaFoldDB" id="A0A367EN36"/>
<evidence type="ECO:0000313" key="1">
    <source>
        <dbReference type="EMBL" id="RCG19112.1"/>
    </source>
</evidence>
<dbReference type="RefSeq" id="WP_114033767.1">
    <property type="nucleotide sequence ID" value="NZ_QOIL01000034.1"/>
</dbReference>
<dbReference type="EMBL" id="QOIL01000034">
    <property type="protein sequence ID" value="RCG19112.1"/>
    <property type="molecule type" value="Genomic_DNA"/>
</dbReference>
<keyword evidence="2" id="KW-1185">Reference proteome</keyword>
<proteinExistence type="predicted"/>
<sequence>MRVVAPAAACVQVDGLSGRRYTARDGIYETSERDGRALLAAGGFLPSLSGATSRSTGYRCQACGFGAFIKTCSRCGGLCERE</sequence>
<dbReference type="OrthoDB" id="3700535at2"/>
<gene>
    <name evidence="1" type="ORF">DQ384_38190</name>
</gene>
<comment type="caution">
    <text evidence="1">The sequence shown here is derived from an EMBL/GenBank/DDBJ whole genome shotgun (WGS) entry which is preliminary data.</text>
</comment>
<reference evidence="1 2" key="1">
    <citation type="submission" date="2018-06" db="EMBL/GenBank/DDBJ databases">
        <title>Sphaerisporangium craniellae sp. nov., isolated from a marine sponge in the South China Sea.</title>
        <authorList>
            <person name="Li L."/>
        </authorList>
    </citation>
    <scope>NUCLEOTIDE SEQUENCE [LARGE SCALE GENOMIC DNA]</scope>
    <source>
        <strain evidence="1 2">CCTCC AA 208026</strain>
    </source>
</reference>